<feature type="region of interest" description="Disordered" evidence="2">
    <location>
        <begin position="1"/>
        <end position="26"/>
    </location>
</feature>
<feature type="region of interest" description="Disordered" evidence="2">
    <location>
        <begin position="40"/>
        <end position="64"/>
    </location>
</feature>
<feature type="domain" description="C2H2-type" evidence="3">
    <location>
        <begin position="347"/>
        <end position="374"/>
    </location>
</feature>
<evidence type="ECO:0000313" key="4">
    <source>
        <dbReference type="EMBL" id="KAJ6403235.1"/>
    </source>
</evidence>
<dbReference type="Pfam" id="PF13912">
    <property type="entry name" value="zf-C2H2_6"/>
    <property type="match status" value="1"/>
</dbReference>
<name>A0AAD6JE62_9ROSI</name>
<evidence type="ECO:0000259" key="3">
    <source>
        <dbReference type="PROSITE" id="PS50157"/>
    </source>
</evidence>
<sequence>MVQQTIESKFSEHGLGNADKNLSTHDKHFPLVVKKTALRDVQNENRIPKSVGNSPLSKDGGKTMNGIKVSGAKRPSSEGLMNRPVPCYESSTSGAPDFRLVYVRGKSEAEVGKLSHPEETAQPKRPLIESTVPSFPALAPMALAPPISSSGKHSVPLPLGQSSMFSPAESSYLPVVSIVPSSNPMGKKNMLWEERYHQLQISLKKLDESDLDEYVQILQSFSSAELSKHAIEVEKRSIQLSLEEAKEVQQVAILNVLGKSLKKFKAPPAHQKPTREIRGWMTNNNTDPDPDFGLPSSSSIPTTYYHQNPRKKRSKLIKIEPSLLPSSTISKPKWYKKPDPSAPKITRPCTECGKKFWSWKALFGHMRCHPERQWRGINPPPNHRRPASPTQLSSIGSPPNWEDMLTAEDHEVASCLLMLANSGDAMRLDHNEFGGGAAAGSSHQVQDHDQVSCPRIECSSCKKVFGPHLALGGTQGQSQECEGLFCYNEE</sequence>
<dbReference type="InterPro" id="IPR013087">
    <property type="entry name" value="Znf_C2H2_type"/>
</dbReference>
<accession>A0AAD6JE62</accession>
<keyword evidence="5" id="KW-1185">Reference proteome</keyword>
<organism evidence="4 5">
    <name type="scientific">Salix udensis</name>
    <dbReference type="NCBI Taxonomy" id="889485"/>
    <lineage>
        <taxon>Eukaryota</taxon>
        <taxon>Viridiplantae</taxon>
        <taxon>Streptophyta</taxon>
        <taxon>Embryophyta</taxon>
        <taxon>Tracheophyta</taxon>
        <taxon>Spermatophyta</taxon>
        <taxon>Magnoliopsida</taxon>
        <taxon>eudicotyledons</taxon>
        <taxon>Gunneridae</taxon>
        <taxon>Pentapetalae</taxon>
        <taxon>rosids</taxon>
        <taxon>fabids</taxon>
        <taxon>Malpighiales</taxon>
        <taxon>Salicaceae</taxon>
        <taxon>Saliceae</taxon>
        <taxon>Salix</taxon>
    </lineage>
</organism>
<dbReference type="InterPro" id="IPR036236">
    <property type="entry name" value="Znf_C2H2_sf"/>
</dbReference>
<keyword evidence="1" id="KW-0479">Metal-binding</keyword>
<dbReference type="EMBL" id="JAPFFJ010000018">
    <property type="protein sequence ID" value="KAJ6403235.1"/>
    <property type="molecule type" value="Genomic_DNA"/>
</dbReference>
<keyword evidence="1" id="KW-0863">Zinc-finger</keyword>
<comment type="caution">
    <text evidence="4">The sequence shown here is derived from an EMBL/GenBank/DDBJ whole genome shotgun (WGS) entry which is preliminary data.</text>
</comment>
<evidence type="ECO:0000256" key="2">
    <source>
        <dbReference type="SAM" id="MobiDB-lite"/>
    </source>
</evidence>
<dbReference type="SUPFAM" id="SSF57667">
    <property type="entry name" value="beta-beta-alpha zinc fingers"/>
    <property type="match status" value="1"/>
</dbReference>
<proteinExistence type="predicted"/>
<dbReference type="PROSITE" id="PS00028">
    <property type="entry name" value="ZINC_FINGER_C2H2_1"/>
    <property type="match status" value="1"/>
</dbReference>
<feature type="compositionally biased region" description="Polar residues" evidence="2">
    <location>
        <begin position="388"/>
        <end position="397"/>
    </location>
</feature>
<dbReference type="GO" id="GO:0008270">
    <property type="term" value="F:zinc ion binding"/>
    <property type="evidence" value="ECO:0007669"/>
    <property type="project" value="UniProtKB-KW"/>
</dbReference>
<dbReference type="AlphaFoldDB" id="A0AAD6JE62"/>
<protein>
    <recommendedName>
        <fullName evidence="3">C2H2-type domain-containing protein</fullName>
    </recommendedName>
</protein>
<dbReference type="PANTHER" id="PTHR34555:SF1">
    <property type="entry name" value="INTEGRAL MEMBRANE HEMOLYSIN-III-LIKE PROTEIN"/>
    <property type="match status" value="1"/>
</dbReference>
<feature type="region of interest" description="Disordered" evidence="2">
    <location>
        <begin position="374"/>
        <end position="402"/>
    </location>
</feature>
<reference evidence="4 5" key="1">
    <citation type="journal article" date="2023" name="Int. J. Mol. Sci.">
        <title>De Novo Assembly and Annotation of 11 Diverse Shrub Willow (Salix) Genomes Reveals Novel Gene Organization in Sex-Linked Regions.</title>
        <authorList>
            <person name="Hyden B."/>
            <person name="Feng K."/>
            <person name="Yates T.B."/>
            <person name="Jawdy S."/>
            <person name="Cereghino C."/>
            <person name="Smart L.B."/>
            <person name="Muchero W."/>
        </authorList>
    </citation>
    <scope>NUCLEOTIDE SEQUENCE [LARGE SCALE GENOMIC DNA]</scope>
    <source>
        <tissue evidence="4">Shoot tip</tissue>
    </source>
</reference>
<evidence type="ECO:0000256" key="1">
    <source>
        <dbReference type="PROSITE-ProRule" id="PRU00042"/>
    </source>
</evidence>
<evidence type="ECO:0000313" key="5">
    <source>
        <dbReference type="Proteomes" id="UP001162972"/>
    </source>
</evidence>
<dbReference type="PANTHER" id="PTHR34555">
    <property type="entry name" value="INTEGRAL MEMBRANE HEMOLYSIN-III-LIKE PROTEIN"/>
    <property type="match status" value="1"/>
</dbReference>
<gene>
    <name evidence="4" type="ORF">OIU84_015195</name>
</gene>
<keyword evidence="1" id="KW-0862">Zinc</keyword>
<dbReference type="Proteomes" id="UP001162972">
    <property type="component" value="Chromosome 4"/>
</dbReference>
<dbReference type="PROSITE" id="PS50157">
    <property type="entry name" value="ZINC_FINGER_C2H2_2"/>
    <property type="match status" value="1"/>
</dbReference>